<protein>
    <submittedName>
        <fullName evidence="1">Uncharacterized protein</fullName>
    </submittedName>
</protein>
<organism evidence="1 2">
    <name type="scientific">Oryctes borbonicus</name>
    <dbReference type="NCBI Taxonomy" id="1629725"/>
    <lineage>
        <taxon>Eukaryota</taxon>
        <taxon>Metazoa</taxon>
        <taxon>Ecdysozoa</taxon>
        <taxon>Arthropoda</taxon>
        <taxon>Hexapoda</taxon>
        <taxon>Insecta</taxon>
        <taxon>Pterygota</taxon>
        <taxon>Neoptera</taxon>
        <taxon>Endopterygota</taxon>
        <taxon>Coleoptera</taxon>
        <taxon>Polyphaga</taxon>
        <taxon>Scarabaeiformia</taxon>
        <taxon>Scarabaeidae</taxon>
        <taxon>Dynastinae</taxon>
        <taxon>Oryctes</taxon>
    </lineage>
</organism>
<dbReference type="AlphaFoldDB" id="A0A0T6BE27"/>
<keyword evidence="2" id="KW-1185">Reference proteome</keyword>
<dbReference type="EMBL" id="LJIG01001337">
    <property type="protein sequence ID" value="KRT85603.1"/>
    <property type="molecule type" value="Genomic_DNA"/>
</dbReference>
<accession>A0A0T6BE27</accession>
<sequence length="850" mass="97717">FNPRPIQSDETTLSLTSENITSTVRRDMKENFEVLSNKMVDFHETSWQTYDRLERTLRSMSLVSNLTRYEIQNGLRSLTVEVGRLSGGQGLLSDSSKEKSKLHEIDKKIDSNFESLMLAQNLFMENCYRLQKDEPQLETKISEVLDEMINTFNAKTSVTPKDIKKLEQAIKNHDSGMKNALKSLGTVLHKSHLTDLKIEDGLSSLNTIKINLTNLHSSNSNHDEANRLYQKIEEAIQLLKNLQKAVDKIKPAAENDITNLVDTNKLQHIVDKLENLTKINSQATTINSIKDYMEKMGKIIEDIENKTNVIEFIFTEQYKNHWQMFLDEYAQKYLNKVNQTDATETGRHVFSFESETIAEIKRKCFSGNTPKDTQVSIFDCLQGILSEDERRAMKLYCLFNTTLTDEECVRNLTNIQVTETTTVMLEETMLEIIKTNCFPEVDIRNSAKFSNFECLQGHFNEDQIQNIRLYCIFHDASSEEACLRNITGMDNKYETVDTFNQNTIDRIKTKCFPSLTFESGSGFECLQGILLEDEIQKVKNYCVSNDLQSEEVCLRNITKMINQRNFIKELDSNTIQIIRTNCFSAIDLRYSANLTKFECLNSILNESSIQEIKNYCLLKEIRSEEDCLRNITSNLDDIDEGTVQAIKINCSPEIDVRNLDNFSISDCIKTILNETEIAKIKNYCCLNLTMNEEDCLRKLIDLEGFDFENVLAKITEEVRQTIRTNCFPEIDLRFSDNASIFKCLNGILSEDDIRSIKAYCSSNALLENTCLNKIINVDNSKANITKRNEDSSNGSDNIKRNSNENLLRLQTQADFVNVTAITPETTRETDYQTTEIIEHNEYEDYSLGIY</sequence>
<evidence type="ECO:0000313" key="1">
    <source>
        <dbReference type="EMBL" id="KRT85603.1"/>
    </source>
</evidence>
<feature type="non-terminal residue" evidence="1">
    <location>
        <position position="1"/>
    </location>
</feature>
<gene>
    <name evidence="1" type="ORF">AMK59_1293</name>
</gene>
<name>A0A0T6BE27_9SCAR</name>
<reference evidence="1 2" key="1">
    <citation type="submission" date="2015-09" db="EMBL/GenBank/DDBJ databases">
        <title>Draft genome of the scarab beetle Oryctes borbonicus.</title>
        <authorList>
            <person name="Meyer J.M."/>
            <person name="Markov G.V."/>
            <person name="Baskaran P."/>
            <person name="Herrmann M."/>
            <person name="Sommer R.J."/>
            <person name="Roedelsperger C."/>
        </authorList>
    </citation>
    <scope>NUCLEOTIDE SEQUENCE [LARGE SCALE GENOMIC DNA]</scope>
    <source>
        <strain evidence="1">OB123</strain>
        <tissue evidence="1">Whole animal</tissue>
    </source>
</reference>
<evidence type="ECO:0000313" key="2">
    <source>
        <dbReference type="Proteomes" id="UP000051574"/>
    </source>
</evidence>
<dbReference type="OrthoDB" id="6372889at2759"/>
<dbReference type="Proteomes" id="UP000051574">
    <property type="component" value="Unassembled WGS sequence"/>
</dbReference>
<proteinExistence type="predicted"/>
<comment type="caution">
    <text evidence="1">The sequence shown here is derived from an EMBL/GenBank/DDBJ whole genome shotgun (WGS) entry which is preliminary data.</text>
</comment>